<dbReference type="AlphaFoldDB" id="N6SV76"/>
<dbReference type="GO" id="GO:0006355">
    <property type="term" value="P:regulation of DNA-templated transcription"/>
    <property type="evidence" value="ECO:0007669"/>
    <property type="project" value="TreeGrafter"/>
</dbReference>
<organism evidence="1">
    <name type="scientific">Dendroctonus ponderosae</name>
    <name type="common">Mountain pine beetle</name>
    <dbReference type="NCBI Taxonomy" id="77166"/>
    <lineage>
        <taxon>Eukaryota</taxon>
        <taxon>Metazoa</taxon>
        <taxon>Ecdysozoa</taxon>
        <taxon>Arthropoda</taxon>
        <taxon>Hexapoda</taxon>
        <taxon>Insecta</taxon>
        <taxon>Pterygota</taxon>
        <taxon>Neoptera</taxon>
        <taxon>Endopterygota</taxon>
        <taxon>Coleoptera</taxon>
        <taxon>Polyphaga</taxon>
        <taxon>Cucujiformia</taxon>
        <taxon>Curculionidae</taxon>
        <taxon>Scolytinae</taxon>
        <taxon>Dendroctonus</taxon>
    </lineage>
</organism>
<dbReference type="GO" id="GO:0005634">
    <property type="term" value="C:nucleus"/>
    <property type="evidence" value="ECO:0007669"/>
    <property type="project" value="TreeGrafter"/>
</dbReference>
<accession>N6SV76</accession>
<dbReference type="SMART" id="SM00146">
    <property type="entry name" value="PI3Kc"/>
    <property type="match status" value="1"/>
</dbReference>
<dbReference type="SUPFAM" id="SSF56112">
    <property type="entry name" value="Protein kinase-like (PK-like)"/>
    <property type="match status" value="1"/>
</dbReference>
<dbReference type="OMA" id="EASNCGR"/>
<dbReference type="EMBL" id="KB741261">
    <property type="protein sequence ID" value="ENN71569.1"/>
    <property type="molecule type" value="Genomic_DNA"/>
</dbReference>
<dbReference type="Gene3D" id="3.30.1010.10">
    <property type="entry name" value="Phosphatidylinositol 3-kinase Catalytic Subunit, Chain A, domain 4"/>
    <property type="match status" value="1"/>
</dbReference>
<dbReference type="InterPro" id="IPR011009">
    <property type="entry name" value="Kinase-like_dom_sf"/>
</dbReference>
<feature type="non-terminal residue" evidence="1">
    <location>
        <position position="1"/>
    </location>
</feature>
<dbReference type="GO" id="GO:0035267">
    <property type="term" value="C:NuA4 histone acetyltransferase complex"/>
    <property type="evidence" value="ECO:0007669"/>
    <property type="project" value="TreeGrafter"/>
</dbReference>
<dbReference type="HOGENOM" id="CLU_025965_1_0_1"/>
<dbReference type="Gene3D" id="1.10.1070.11">
    <property type="entry name" value="Phosphatidylinositol 3-/4-kinase, catalytic domain"/>
    <property type="match status" value="1"/>
</dbReference>
<dbReference type="PANTHER" id="PTHR11139">
    <property type="entry name" value="ATAXIA TELANGIECTASIA MUTATED ATM -RELATED"/>
    <property type="match status" value="1"/>
</dbReference>
<dbReference type="CDD" id="cd05163">
    <property type="entry name" value="PIKK_TRRAP"/>
    <property type="match status" value="1"/>
</dbReference>
<protein>
    <submittedName>
        <fullName evidence="1">Uncharacterized protein</fullName>
    </submittedName>
</protein>
<dbReference type="InterPro" id="IPR036940">
    <property type="entry name" value="PI3/4_kinase_cat_sf"/>
</dbReference>
<gene>
    <name evidence="1" type="ORF">YQE_11669</name>
</gene>
<proteinExistence type="predicted"/>
<dbReference type="Pfam" id="PF00454">
    <property type="entry name" value="PI3_PI4_kinase"/>
    <property type="match status" value="1"/>
</dbReference>
<sequence length="473" mass="55132">MNLLRSLHTTVLTSLEGIAVQMEWFRENWHEEVLRQLRQGLTKCYAIAFENRESVKEVIAAPHILNFVNKLVSTFGIGVENISSSVKATSFNSAASESLAMRAEATYQDPVFKEMKEEFKKDFDFSQSKKMKLHTLISKLKKWIKILENRSKTICFLIEEKCRFLANFTLKTAEIELPGEFLLPKHNHYFVRIARFMPRVDVVQKHNASARRIYIRGHNGKVYTYLVVNGCAFGDSRREERVLQMLRMMNMFLRKQKETSRRFLHFTVPRVIAVTQQIRLVEDNLTSISYLDIFKKQCAKLGKQGIDHEDPIQYYYERLAVVQLRVGKVSHQVYRDIFRSIQDTMVPRTVFKKWAIQTFPSATDYWHFRKIFTLQLALACFAEYVFHLTRLNPDMMYLHQDSGLMNVAYFKFDVDESTGELDQTRPVPFRLTPNIIEYLATIGVTGPLTASMIATARCLVYPNFKVSANEIHL</sequence>
<name>N6SV76_DENPD</name>
<dbReference type="PANTHER" id="PTHR11139:SF1">
    <property type="entry name" value="TRANSFORMATION_TRANSCRIPTION DOMAIN-ASSOCIATED PROTEIN"/>
    <property type="match status" value="1"/>
</dbReference>
<dbReference type="PROSITE" id="PS50290">
    <property type="entry name" value="PI3_4_KINASE_3"/>
    <property type="match status" value="1"/>
</dbReference>
<dbReference type="GO" id="GO:0000124">
    <property type="term" value="C:SAGA complex"/>
    <property type="evidence" value="ECO:0007669"/>
    <property type="project" value="TreeGrafter"/>
</dbReference>
<dbReference type="InterPro" id="IPR050517">
    <property type="entry name" value="DDR_Repair_Kinase"/>
</dbReference>
<dbReference type="InterPro" id="IPR000403">
    <property type="entry name" value="PI3/4_kinase_cat_dom"/>
</dbReference>
<dbReference type="OrthoDB" id="5570127at2759"/>
<evidence type="ECO:0000313" key="1">
    <source>
        <dbReference type="EMBL" id="ENN71569.1"/>
    </source>
</evidence>
<dbReference type="GO" id="GO:0006281">
    <property type="term" value="P:DNA repair"/>
    <property type="evidence" value="ECO:0007669"/>
    <property type="project" value="TreeGrafter"/>
</dbReference>
<reference evidence="1" key="1">
    <citation type="journal article" date="2013" name="Genome Biol.">
        <title>Draft genome of the mountain pine beetle, Dendroctonus ponderosae Hopkins, a major forest pest.</title>
        <authorList>
            <person name="Keeling C.I."/>
            <person name="Yuen M.M."/>
            <person name="Liao N.Y."/>
            <person name="Docking T.R."/>
            <person name="Chan S.K."/>
            <person name="Taylor G.A."/>
            <person name="Palmquist D.L."/>
            <person name="Jackman S.D."/>
            <person name="Nguyen A."/>
            <person name="Li M."/>
            <person name="Henderson H."/>
            <person name="Janes J.K."/>
            <person name="Zhao Y."/>
            <person name="Pandoh P."/>
            <person name="Moore R."/>
            <person name="Sperling F.A."/>
            <person name="Huber D.P."/>
            <person name="Birol I."/>
            <person name="Jones S.J."/>
            <person name="Bohlmann J."/>
        </authorList>
    </citation>
    <scope>NUCLEOTIDE SEQUENCE</scope>
</reference>